<dbReference type="EMBL" id="MU855528">
    <property type="protein sequence ID" value="KAK3902177.1"/>
    <property type="molecule type" value="Genomic_DNA"/>
</dbReference>
<dbReference type="AlphaFoldDB" id="A0AAN6RSV1"/>
<evidence type="ECO:0000256" key="1">
    <source>
        <dbReference type="SAM" id="MobiDB-lite"/>
    </source>
</evidence>
<reference evidence="2" key="2">
    <citation type="submission" date="2023-05" db="EMBL/GenBank/DDBJ databases">
        <authorList>
            <consortium name="Lawrence Berkeley National Laboratory"/>
            <person name="Steindorff A."/>
            <person name="Hensen N."/>
            <person name="Bonometti L."/>
            <person name="Westerberg I."/>
            <person name="Brannstrom I.O."/>
            <person name="Guillou S."/>
            <person name="Cros-Aarteil S."/>
            <person name="Calhoun S."/>
            <person name="Haridas S."/>
            <person name="Kuo A."/>
            <person name="Mondo S."/>
            <person name="Pangilinan J."/>
            <person name="Riley R."/>
            <person name="Labutti K."/>
            <person name="Andreopoulos B."/>
            <person name="Lipzen A."/>
            <person name="Chen C."/>
            <person name="Yanf M."/>
            <person name="Daum C."/>
            <person name="Ng V."/>
            <person name="Clum A."/>
            <person name="Ohm R."/>
            <person name="Martin F."/>
            <person name="Silar P."/>
            <person name="Natvig D."/>
            <person name="Lalanne C."/>
            <person name="Gautier V."/>
            <person name="Ament-Velasquez S.L."/>
            <person name="Kruys A."/>
            <person name="Hutchinson M.I."/>
            <person name="Powell A.J."/>
            <person name="Barry K."/>
            <person name="Miller A.N."/>
            <person name="Grigoriev I.V."/>
            <person name="Debuchy R."/>
            <person name="Gladieux P."/>
            <person name="Thoren M.H."/>
            <person name="Johannesson H."/>
        </authorList>
    </citation>
    <scope>NUCLEOTIDE SEQUENCE</scope>
    <source>
        <strain evidence="2">CBS 103.79</strain>
    </source>
</reference>
<protein>
    <submittedName>
        <fullName evidence="2">Uncharacterized protein</fullName>
    </submittedName>
</protein>
<proteinExistence type="predicted"/>
<sequence length="306" mass="32574">MDDALTATATRPPTAPLFLSPALPSDLLHYVINHCSYPTTLLVCSGRAEFLSSLAQDLLAQRQRSEQQEEQQQEPYRTASEPHDTTSQRATTAAPPPPPPPGGEATTLEAYHPGPLGNPSPPDAEPPPQPQPPPPQHPLPHGQHHPLLTPSLAQLAATRHIRTVFVPTVSHLRAWLAVFSVDDHHFAPPPPLGTATKAPIAGSSRLVVYNLLALHRHTSEWSAQGLGASVAGLVEAGRRAGRVVVVEEGALAGGLGLKEILGEGVPVLGGRAGGADLEGWKGRTVEVGRVLARWFRFGEGRWWEGG</sequence>
<comment type="caution">
    <text evidence="2">The sequence shown here is derived from an EMBL/GenBank/DDBJ whole genome shotgun (WGS) entry which is preliminary data.</text>
</comment>
<reference evidence="2" key="1">
    <citation type="journal article" date="2023" name="Mol. Phylogenet. Evol.">
        <title>Genome-scale phylogeny and comparative genomics of the fungal order Sordariales.</title>
        <authorList>
            <person name="Hensen N."/>
            <person name="Bonometti L."/>
            <person name="Westerberg I."/>
            <person name="Brannstrom I.O."/>
            <person name="Guillou S."/>
            <person name="Cros-Aarteil S."/>
            <person name="Calhoun S."/>
            <person name="Haridas S."/>
            <person name="Kuo A."/>
            <person name="Mondo S."/>
            <person name="Pangilinan J."/>
            <person name="Riley R."/>
            <person name="LaButti K."/>
            <person name="Andreopoulos B."/>
            <person name="Lipzen A."/>
            <person name="Chen C."/>
            <person name="Yan M."/>
            <person name="Daum C."/>
            <person name="Ng V."/>
            <person name="Clum A."/>
            <person name="Steindorff A."/>
            <person name="Ohm R.A."/>
            <person name="Martin F."/>
            <person name="Silar P."/>
            <person name="Natvig D.O."/>
            <person name="Lalanne C."/>
            <person name="Gautier V."/>
            <person name="Ament-Velasquez S.L."/>
            <person name="Kruys A."/>
            <person name="Hutchinson M.I."/>
            <person name="Powell A.J."/>
            <person name="Barry K."/>
            <person name="Miller A.N."/>
            <person name="Grigoriev I.V."/>
            <person name="Debuchy R."/>
            <person name="Gladieux P."/>
            <person name="Hiltunen Thoren M."/>
            <person name="Johannesson H."/>
        </authorList>
    </citation>
    <scope>NUCLEOTIDE SEQUENCE</scope>
    <source>
        <strain evidence="2">CBS 103.79</strain>
    </source>
</reference>
<gene>
    <name evidence="2" type="ORF">C8A05DRAFT_44349</name>
</gene>
<organism evidence="2 3">
    <name type="scientific">Staphylotrichum tortipilum</name>
    <dbReference type="NCBI Taxonomy" id="2831512"/>
    <lineage>
        <taxon>Eukaryota</taxon>
        <taxon>Fungi</taxon>
        <taxon>Dikarya</taxon>
        <taxon>Ascomycota</taxon>
        <taxon>Pezizomycotina</taxon>
        <taxon>Sordariomycetes</taxon>
        <taxon>Sordariomycetidae</taxon>
        <taxon>Sordariales</taxon>
        <taxon>Chaetomiaceae</taxon>
        <taxon>Staphylotrichum</taxon>
    </lineage>
</organism>
<keyword evidence="3" id="KW-1185">Reference proteome</keyword>
<accession>A0AAN6RSV1</accession>
<dbReference type="Proteomes" id="UP001303889">
    <property type="component" value="Unassembled WGS sequence"/>
</dbReference>
<feature type="compositionally biased region" description="Pro residues" evidence="1">
    <location>
        <begin position="116"/>
        <end position="138"/>
    </location>
</feature>
<evidence type="ECO:0000313" key="3">
    <source>
        <dbReference type="Proteomes" id="UP001303889"/>
    </source>
</evidence>
<evidence type="ECO:0000313" key="2">
    <source>
        <dbReference type="EMBL" id="KAK3902177.1"/>
    </source>
</evidence>
<name>A0AAN6RSV1_9PEZI</name>
<feature type="region of interest" description="Disordered" evidence="1">
    <location>
        <begin position="62"/>
        <end position="147"/>
    </location>
</feature>